<comment type="caution">
    <text evidence="12">The sequence shown here is derived from an EMBL/GenBank/DDBJ whole genome shotgun (WGS) entry which is preliminary data.</text>
</comment>
<reference evidence="12 13" key="1">
    <citation type="submission" date="2019-12" db="EMBL/GenBank/DDBJ databases">
        <authorList>
            <person name="Alioto T."/>
            <person name="Alioto T."/>
            <person name="Gomez Garrido J."/>
        </authorList>
    </citation>
    <scope>NUCLEOTIDE SEQUENCE [LARGE SCALE GENOMIC DNA]</scope>
</reference>
<dbReference type="Gramene" id="OE9A053236T5">
    <property type="protein sequence ID" value="OE9A053236C5"/>
    <property type="gene ID" value="OE9A053236"/>
</dbReference>
<dbReference type="EC" id="2.5.1.60" evidence="2 10"/>
<evidence type="ECO:0000256" key="6">
    <source>
        <dbReference type="ARBA" id="ARBA00022679"/>
    </source>
</evidence>
<dbReference type="Gramene" id="OE9A053236T9">
    <property type="protein sequence ID" value="OE9A053236C9"/>
    <property type="gene ID" value="OE9A053236"/>
</dbReference>
<evidence type="ECO:0000256" key="11">
    <source>
        <dbReference type="SAM" id="Phobius"/>
    </source>
</evidence>
<keyword evidence="11" id="KW-0472">Membrane</keyword>
<evidence type="ECO:0000256" key="5">
    <source>
        <dbReference type="ARBA" id="ARBA00022614"/>
    </source>
</evidence>
<dbReference type="InterPro" id="IPR002088">
    <property type="entry name" value="Prenyl_trans_a"/>
</dbReference>
<dbReference type="Proteomes" id="UP000594638">
    <property type="component" value="Unassembled WGS sequence"/>
</dbReference>
<dbReference type="FunFam" id="1.25.40.120:FF:000035">
    <property type="entry name" value="Geranylgeranyl transferase type-2 subunit alpha"/>
    <property type="match status" value="1"/>
</dbReference>
<evidence type="ECO:0000313" key="13">
    <source>
        <dbReference type="Proteomes" id="UP000594638"/>
    </source>
</evidence>
<dbReference type="PROSITE" id="PS51450">
    <property type="entry name" value="LRR"/>
    <property type="match status" value="2"/>
</dbReference>
<evidence type="ECO:0000256" key="4">
    <source>
        <dbReference type="ARBA" id="ARBA00022602"/>
    </source>
</evidence>
<dbReference type="Gramene" id="OE9A053236T3">
    <property type="protein sequence ID" value="OE9A053236C3"/>
    <property type="gene ID" value="OE9A053236"/>
</dbReference>
<dbReference type="PROSITE" id="PS51147">
    <property type="entry name" value="PFTA"/>
    <property type="match status" value="4"/>
</dbReference>
<gene>
    <name evidence="12" type="ORF">OLEA9_A053236</name>
</gene>
<dbReference type="SUPFAM" id="SSF48439">
    <property type="entry name" value="Protein prenylyltransferase"/>
    <property type="match status" value="1"/>
</dbReference>
<dbReference type="FunFam" id="3.80.10.10:FF:000756">
    <property type="entry name" value="Rab geranylgeranyl transferase like protein"/>
    <property type="match status" value="1"/>
</dbReference>
<dbReference type="SUPFAM" id="SSF52058">
    <property type="entry name" value="L domain-like"/>
    <property type="match status" value="1"/>
</dbReference>
<evidence type="ECO:0000256" key="9">
    <source>
        <dbReference type="ARBA" id="ARBA00047658"/>
    </source>
</evidence>
<dbReference type="Gramene" id="OE9A053236T10">
    <property type="protein sequence ID" value="OE9A053236C10"/>
    <property type="gene ID" value="OE9A053236"/>
</dbReference>
<sequence length="772" mass="89616">MRSTNYMDFYIKSERYKRGLNHLIATSVSNVFGIYIPFINFGSNSLFFFPWKGLHLNKKSVKEESGTEKMHGIYRKTPSQDEQEASALKAIELRDLQSQFLHLHHNKIYTKEALETSAKLLEVNPEHYTGWNYRKLAVQHFLNHQSETEADSESIQSVLNEELKVVENALKKNFKSYGAWYHRKWVLSKGHSSTDNELRLLVKFQKLDSRNFNAWNYRRFITMLKKISDEEELQYTTDMIYDNFSNYSAWHNRSVLLSHLFEKRGERQSHKESVLEEEFEFVRNALFTDPDDQSGWFYHLWLLDQTVKLEPFLLSSWPPHGSSRSVDYLDGRNLFPSMHSLSKDRMFPLVLYFSEPVEGVNSSTVTIECEYYANEDVIWRPLSANKFGFSQVWFTYLNLPDEVHSLKDCHVKVFVAQFPDIVSSSGFSCSQTSHIVFSLCVPSHDREHAEGQTVPRFSWKDKEFYSHATQSHDASLLRSLHQLKIAEESKSKAASDWSMKIISNEIAHCRELLSSTNCKIGKLTLARLLMAQNKLISYGIPNDGIEVHYEEILGLYHDLMKLDPVHICCYEDESSLVLLKQVTSSMESILRYCYQYGDSTSPRMYPCLCLRLNGLSLSQIGSVERLLWIQMLDLSHNKIRSIEGLEALQLLSCLNLSNNKICSFTALEPLRSLKSLKVLNISYNEIGAHAVNTRRYLCSSPMTHTVENDWNFKEFTNSGVKLTNHWDVFFIFRDLNLIQLDIMGNAVVNDQLKSFLFKLMPSLKWLDGENRN</sequence>
<dbReference type="InterPro" id="IPR001611">
    <property type="entry name" value="Leu-rich_rpt"/>
</dbReference>
<dbReference type="Gene3D" id="3.80.10.10">
    <property type="entry name" value="Ribonuclease Inhibitor"/>
    <property type="match status" value="1"/>
</dbReference>
<evidence type="ECO:0000256" key="2">
    <source>
        <dbReference type="ARBA" id="ARBA00012656"/>
    </source>
</evidence>
<comment type="similarity">
    <text evidence="1 10">Belongs to the protein prenyltransferase subunit alpha family.</text>
</comment>
<dbReference type="SMART" id="SM00365">
    <property type="entry name" value="LRR_SD22"/>
    <property type="match status" value="1"/>
</dbReference>
<accession>A0A8S0RXA8</accession>
<comment type="function">
    <text evidence="10">Catalyzes the transfer of a geranyl-geranyl moiety from geranyl-geranyl pyrophosphate to cysteines occuring in specific C-terminal amino acid sequences.</text>
</comment>
<dbReference type="InterPro" id="IPR032675">
    <property type="entry name" value="LRR_dom_sf"/>
</dbReference>
<keyword evidence="13" id="KW-1185">Reference proteome</keyword>
<keyword evidence="11" id="KW-1133">Transmembrane helix</keyword>
<name>A0A8S0RXA8_OLEEU</name>
<dbReference type="GO" id="GO:0097354">
    <property type="term" value="P:prenylation"/>
    <property type="evidence" value="ECO:0007669"/>
    <property type="project" value="UniProtKB-UniRule"/>
</dbReference>
<dbReference type="PANTHER" id="PTHR11129:SF2">
    <property type="entry name" value="GERANYLGERANYL TRANSFERASE TYPE-2 SUBUNIT ALPHA"/>
    <property type="match status" value="1"/>
</dbReference>
<evidence type="ECO:0000256" key="1">
    <source>
        <dbReference type="ARBA" id="ARBA00006734"/>
    </source>
</evidence>
<evidence type="ECO:0000256" key="10">
    <source>
        <dbReference type="RuleBase" id="RU367120"/>
    </source>
</evidence>
<keyword evidence="5" id="KW-0433">Leucine-rich repeat</keyword>
<dbReference type="EMBL" id="CACTIH010003777">
    <property type="protein sequence ID" value="CAA2984778.1"/>
    <property type="molecule type" value="Genomic_DNA"/>
</dbReference>
<protein>
    <recommendedName>
        <fullName evidence="3 10">Geranylgeranyl transferase type-2 subunit alpha</fullName>
        <ecNumber evidence="2 10">2.5.1.60</ecNumber>
    </recommendedName>
    <alternativeName>
        <fullName evidence="8 10">Geranylgeranyl transferase type II subunit alpha</fullName>
    </alternativeName>
</protein>
<keyword evidence="11" id="KW-0812">Transmembrane</keyword>
<dbReference type="PANTHER" id="PTHR11129">
    <property type="entry name" value="PROTEIN FARNESYLTRANSFERASE ALPHA SUBUNIT/RAB GERANYLGERANYL TRANSFERASE ALPHA SUBUNIT"/>
    <property type="match status" value="1"/>
</dbReference>
<dbReference type="Pfam" id="PF01239">
    <property type="entry name" value="PPTA"/>
    <property type="match status" value="5"/>
</dbReference>
<dbReference type="Pfam" id="PF12799">
    <property type="entry name" value="LRR_4"/>
    <property type="match status" value="1"/>
</dbReference>
<evidence type="ECO:0000256" key="7">
    <source>
        <dbReference type="ARBA" id="ARBA00022737"/>
    </source>
</evidence>
<feature type="transmembrane region" description="Helical" evidence="11">
    <location>
        <begin position="20"/>
        <end position="38"/>
    </location>
</feature>
<dbReference type="Gene3D" id="1.25.40.120">
    <property type="entry name" value="Protein prenylyltransferase"/>
    <property type="match status" value="1"/>
</dbReference>
<organism evidence="12 13">
    <name type="scientific">Olea europaea subsp. europaea</name>
    <dbReference type="NCBI Taxonomy" id="158383"/>
    <lineage>
        <taxon>Eukaryota</taxon>
        <taxon>Viridiplantae</taxon>
        <taxon>Streptophyta</taxon>
        <taxon>Embryophyta</taxon>
        <taxon>Tracheophyta</taxon>
        <taxon>Spermatophyta</taxon>
        <taxon>Magnoliopsida</taxon>
        <taxon>eudicotyledons</taxon>
        <taxon>Gunneridae</taxon>
        <taxon>Pentapetalae</taxon>
        <taxon>asterids</taxon>
        <taxon>lamiids</taxon>
        <taxon>Lamiales</taxon>
        <taxon>Oleaceae</taxon>
        <taxon>Oleeae</taxon>
        <taxon>Olea</taxon>
    </lineage>
</organism>
<dbReference type="EMBL" id="CACTIH010003777">
    <property type="protein sequence ID" value="CAA2984777.1"/>
    <property type="molecule type" value="Genomic_DNA"/>
</dbReference>
<dbReference type="InterPro" id="IPR025875">
    <property type="entry name" value="Leu-rich_rpt_4"/>
</dbReference>
<dbReference type="GO" id="GO:0004663">
    <property type="term" value="F:Rab geranylgeranyltransferase activity"/>
    <property type="evidence" value="ECO:0007669"/>
    <property type="project" value="UniProtKB-UniRule"/>
</dbReference>
<dbReference type="GO" id="GO:0005968">
    <property type="term" value="C:Rab-protein geranylgeranyltransferase complex"/>
    <property type="evidence" value="ECO:0007669"/>
    <property type="project" value="TreeGrafter"/>
</dbReference>
<evidence type="ECO:0000256" key="8">
    <source>
        <dbReference type="ARBA" id="ARBA00031267"/>
    </source>
</evidence>
<keyword evidence="7" id="KW-0677">Repeat</keyword>
<evidence type="ECO:0000256" key="3">
    <source>
        <dbReference type="ARBA" id="ARBA00014772"/>
    </source>
</evidence>
<keyword evidence="4 10" id="KW-0637">Prenyltransferase</keyword>
<dbReference type="OrthoDB" id="1658at2759"/>
<proteinExistence type="inferred from homology"/>
<evidence type="ECO:0000313" key="12">
    <source>
        <dbReference type="EMBL" id="CAA2984778.1"/>
    </source>
</evidence>
<dbReference type="AlphaFoldDB" id="A0A8S0RXA8"/>
<comment type="catalytic activity">
    <reaction evidence="9 10">
        <text>geranylgeranyl diphosphate + L-cysteinyl-[protein] = S-geranylgeranyl-L-cysteinyl-[protein] + diphosphate</text>
        <dbReference type="Rhea" id="RHEA:21240"/>
        <dbReference type="Rhea" id="RHEA-COMP:10131"/>
        <dbReference type="Rhea" id="RHEA-COMP:11537"/>
        <dbReference type="ChEBI" id="CHEBI:29950"/>
        <dbReference type="ChEBI" id="CHEBI:33019"/>
        <dbReference type="ChEBI" id="CHEBI:57533"/>
        <dbReference type="ChEBI" id="CHEBI:86021"/>
        <dbReference type="EC" id="2.5.1.60"/>
    </reaction>
</comment>
<keyword evidence="6 10" id="KW-0808">Transferase</keyword>